<organism evidence="2 3">
    <name type="scientific">Streptomyces lutosisoli</name>
    <dbReference type="NCBI Taxonomy" id="2665721"/>
    <lineage>
        <taxon>Bacteria</taxon>
        <taxon>Bacillati</taxon>
        <taxon>Actinomycetota</taxon>
        <taxon>Actinomycetes</taxon>
        <taxon>Kitasatosporales</taxon>
        <taxon>Streptomycetaceae</taxon>
        <taxon>Streptomyces</taxon>
    </lineage>
</organism>
<gene>
    <name evidence="2" type="ORF">ACFQZP_40170</name>
</gene>
<evidence type="ECO:0000313" key="2">
    <source>
        <dbReference type="EMBL" id="MFD0287739.1"/>
    </source>
</evidence>
<feature type="compositionally biased region" description="Basic and acidic residues" evidence="1">
    <location>
        <begin position="34"/>
        <end position="58"/>
    </location>
</feature>
<proteinExistence type="predicted"/>
<feature type="region of interest" description="Disordered" evidence="1">
    <location>
        <begin position="25"/>
        <end position="58"/>
    </location>
</feature>
<reference evidence="3" key="1">
    <citation type="journal article" date="2019" name="Int. J. Syst. Evol. Microbiol.">
        <title>The Global Catalogue of Microorganisms (GCM) 10K type strain sequencing project: providing services to taxonomists for standard genome sequencing and annotation.</title>
        <authorList>
            <consortium name="The Broad Institute Genomics Platform"/>
            <consortium name="The Broad Institute Genome Sequencing Center for Infectious Disease"/>
            <person name="Wu L."/>
            <person name="Ma J."/>
        </authorList>
    </citation>
    <scope>NUCLEOTIDE SEQUENCE [LARGE SCALE GENOMIC DNA]</scope>
    <source>
        <strain evidence="3">CGMCC 4.7198</strain>
    </source>
</reference>
<sequence length="72" mass="7635">MTSAVARTSSLPGCPQCAGRPAEILDTVSGSRNNNDRIAEQRAHELGDGAHTHADINTDMHVVRARTPEIAS</sequence>
<feature type="compositionally biased region" description="Polar residues" evidence="1">
    <location>
        <begin position="1"/>
        <end position="11"/>
    </location>
</feature>
<dbReference type="RefSeq" id="WP_381255954.1">
    <property type="nucleotide sequence ID" value="NZ_JBHTBI010000014.1"/>
</dbReference>
<keyword evidence="3" id="KW-1185">Reference proteome</keyword>
<name>A0ABW2VUU6_9ACTN</name>
<accession>A0ABW2VUU6</accession>
<dbReference type="EMBL" id="JBHTEC010000004">
    <property type="protein sequence ID" value="MFD0287739.1"/>
    <property type="molecule type" value="Genomic_DNA"/>
</dbReference>
<evidence type="ECO:0000313" key="3">
    <source>
        <dbReference type="Proteomes" id="UP001596957"/>
    </source>
</evidence>
<protein>
    <submittedName>
        <fullName evidence="2">Uncharacterized protein</fullName>
    </submittedName>
</protein>
<dbReference type="Proteomes" id="UP001596957">
    <property type="component" value="Unassembled WGS sequence"/>
</dbReference>
<feature type="region of interest" description="Disordered" evidence="1">
    <location>
        <begin position="1"/>
        <end position="20"/>
    </location>
</feature>
<comment type="caution">
    <text evidence="2">The sequence shown here is derived from an EMBL/GenBank/DDBJ whole genome shotgun (WGS) entry which is preliminary data.</text>
</comment>
<evidence type="ECO:0000256" key="1">
    <source>
        <dbReference type="SAM" id="MobiDB-lite"/>
    </source>
</evidence>